<organism evidence="3 4">
    <name type="scientific">Malassezia equina</name>
    <dbReference type="NCBI Taxonomy" id="1381935"/>
    <lineage>
        <taxon>Eukaryota</taxon>
        <taxon>Fungi</taxon>
        <taxon>Dikarya</taxon>
        <taxon>Basidiomycota</taxon>
        <taxon>Ustilaginomycotina</taxon>
        <taxon>Malasseziomycetes</taxon>
        <taxon>Malasseziales</taxon>
        <taxon>Malasseziaceae</taxon>
        <taxon>Malassezia</taxon>
    </lineage>
</organism>
<protein>
    <recommendedName>
        <fullName evidence="2">MINDY deubiquitinase domain-containing protein</fullName>
    </recommendedName>
</protein>
<dbReference type="PANTHER" id="PTHR18063">
    <property type="entry name" value="NF-E2 INDUCIBLE PROTEIN"/>
    <property type="match status" value="1"/>
</dbReference>
<dbReference type="GO" id="GO:0005829">
    <property type="term" value="C:cytosol"/>
    <property type="evidence" value="ECO:0007669"/>
    <property type="project" value="TreeGrafter"/>
</dbReference>
<evidence type="ECO:0000256" key="1">
    <source>
        <dbReference type="SAM" id="MobiDB-lite"/>
    </source>
</evidence>
<dbReference type="Proteomes" id="UP001214415">
    <property type="component" value="Chromosome 2"/>
</dbReference>
<keyword evidence="4" id="KW-1185">Reference proteome</keyword>
<dbReference type="Pfam" id="PF04424">
    <property type="entry name" value="MINDY_DUB"/>
    <property type="match status" value="1"/>
</dbReference>
<dbReference type="GO" id="GO:0016807">
    <property type="term" value="F:cysteine-type carboxypeptidase activity"/>
    <property type="evidence" value="ECO:0007669"/>
    <property type="project" value="TreeGrafter"/>
</dbReference>
<dbReference type="GO" id="GO:0004843">
    <property type="term" value="F:cysteine-type deubiquitinase activity"/>
    <property type="evidence" value="ECO:0007669"/>
    <property type="project" value="InterPro"/>
</dbReference>
<reference evidence="3" key="1">
    <citation type="submission" date="2023-03" db="EMBL/GenBank/DDBJ databases">
        <title>Mating type loci evolution in Malassezia.</title>
        <authorList>
            <person name="Coelho M.A."/>
        </authorList>
    </citation>
    <scope>NUCLEOTIDE SEQUENCE</scope>
    <source>
        <strain evidence="3">CBS 12830</strain>
    </source>
</reference>
<feature type="domain" description="MINDY deubiquitinase" evidence="2">
    <location>
        <begin position="160"/>
        <end position="408"/>
    </location>
</feature>
<evidence type="ECO:0000259" key="2">
    <source>
        <dbReference type="Pfam" id="PF04424"/>
    </source>
</evidence>
<dbReference type="InterPro" id="IPR007518">
    <property type="entry name" value="MINDY"/>
</dbReference>
<sequence>MSSSQGPPSSNPFVATTDAMPASTASSSAAKDLSGLDMSAEAAQPAFGTKNPFLAQTSANGTSPAATSTLMPALGAPVASTNEGVEQPLSYLSSGIAPAATSAQEDPVVSSYPVTMHAEASAPKGAYASGAATTGAAQGDATNSGASAAAVPSGVTNSTQWSLKDIFWHGRETKIIMENELGPCSLIALCNCLLLERRLKIVPVDRPAVTYGYLSNLLAEYLLEASTATDPSHELGQVLSALPSLLRKFEVDVYFDAPNKFGADPLTHRSAELSLFSIADVSLLHGWLADPSDSSTYEALRAIGSYGRAMSSSLQDVSAPVRSFIESTPSQVTPYGIEAVKSVLAPGQVGVFLRNAHLYVVYHRRPEEGMSGGPQLFTLVTDRAYLMEDAIVWESLDHAQGMSHSYYDVNLVPVSSDLTAGHAGATEEDDYALAMRLQGQERDRALAYRNAFKERAEARKKYKEEHKPVIKKLMNKVHKKDSDKMCTIM</sequence>
<evidence type="ECO:0000313" key="3">
    <source>
        <dbReference type="EMBL" id="WFD22657.1"/>
    </source>
</evidence>
<dbReference type="AlphaFoldDB" id="A0AAF0IYT9"/>
<gene>
    <name evidence="3" type="ORF">MEQU1_001331</name>
</gene>
<feature type="compositionally biased region" description="Polar residues" evidence="1">
    <location>
        <begin position="1"/>
        <end position="14"/>
    </location>
</feature>
<feature type="compositionally biased region" description="Low complexity" evidence="1">
    <location>
        <begin position="15"/>
        <end position="30"/>
    </location>
</feature>
<name>A0AAF0IYT9_9BASI</name>
<dbReference type="GO" id="GO:1990380">
    <property type="term" value="F:K48-linked deubiquitinase activity"/>
    <property type="evidence" value="ECO:0007669"/>
    <property type="project" value="InterPro"/>
</dbReference>
<evidence type="ECO:0000313" key="4">
    <source>
        <dbReference type="Proteomes" id="UP001214415"/>
    </source>
</evidence>
<dbReference type="PANTHER" id="PTHR18063:SF6">
    <property type="entry name" value="UBIQUITIN CARBOXYL-TERMINAL HYDROLASE"/>
    <property type="match status" value="1"/>
</dbReference>
<dbReference type="EMBL" id="CP119901">
    <property type="protein sequence ID" value="WFD22657.1"/>
    <property type="molecule type" value="Genomic_DNA"/>
</dbReference>
<dbReference type="InterPro" id="IPR033979">
    <property type="entry name" value="MINDY_domain"/>
</dbReference>
<accession>A0AAF0IYT9</accession>
<proteinExistence type="predicted"/>
<dbReference type="GO" id="GO:0071944">
    <property type="term" value="C:cell periphery"/>
    <property type="evidence" value="ECO:0007669"/>
    <property type="project" value="TreeGrafter"/>
</dbReference>
<feature type="region of interest" description="Disordered" evidence="1">
    <location>
        <begin position="1"/>
        <end position="34"/>
    </location>
</feature>
<dbReference type="GO" id="GO:0071108">
    <property type="term" value="P:protein K48-linked deubiquitination"/>
    <property type="evidence" value="ECO:0007669"/>
    <property type="project" value="TreeGrafter"/>
</dbReference>